<organism evidence="1 2">
    <name type="scientific">Rhamnusium bicolor</name>
    <dbReference type="NCBI Taxonomy" id="1586634"/>
    <lineage>
        <taxon>Eukaryota</taxon>
        <taxon>Metazoa</taxon>
        <taxon>Ecdysozoa</taxon>
        <taxon>Arthropoda</taxon>
        <taxon>Hexapoda</taxon>
        <taxon>Insecta</taxon>
        <taxon>Pterygota</taxon>
        <taxon>Neoptera</taxon>
        <taxon>Endopterygota</taxon>
        <taxon>Coleoptera</taxon>
        <taxon>Polyphaga</taxon>
        <taxon>Cucujiformia</taxon>
        <taxon>Chrysomeloidea</taxon>
        <taxon>Cerambycidae</taxon>
        <taxon>Lepturinae</taxon>
        <taxon>Rhagiini</taxon>
        <taxon>Rhamnusium</taxon>
    </lineage>
</organism>
<dbReference type="EMBL" id="JANEYF010003920">
    <property type="protein sequence ID" value="KAJ8933115.1"/>
    <property type="molecule type" value="Genomic_DNA"/>
</dbReference>
<keyword evidence="2" id="KW-1185">Reference proteome</keyword>
<dbReference type="AlphaFoldDB" id="A0AAV8X2I2"/>
<sequence>MPFQKGSNERKKLIDLLRTPGNFSVYSDHIVQPVQRPTSSSTKITLSDDFLPCKYCKDLYKKETRLASTLKKCFFNNGNDSAIRYSSEGQTLLAFQESRKPFLDRLRLKTEVFNKMHADRISLNGKTDVIVCQYA</sequence>
<evidence type="ECO:0000313" key="1">
    <source>
        <dbReference type="EMBL" id="KAJ8933115.1"/>
    </source>
</evidence>
<name>A0AAV8X2I2_9CUCU</name>
<proteinExistence type="predicted"/>
<reference evidence="1" key="1">
    <citation type="journal article" date="2023" name="Insect Mol. Biol.">
        <title>Genome sequencing provides insights into the evolution of gene families encoding plant cell wall-degrading enzymes in longhorned beetles.</title>
        <authorList>
            <person name="Shin N.R."/>
            <person name="Okamura Y."/>
            <person name="Kirsch R."/>
            <person name="Pauchet Y."/>
        </authorList>
    </citation>
    <scope>NUCLEOTIDE SEQUENCE</scope>
    <source>
        <strain evidence="1">RBIC_L_NR</strain>
    </source>
</reference>
<protein>
    <submittedName>
        <fullName evidence="1">Uncharacterized protein</fullName>
    </submittedName>
</protein>
<accession>A0AAV8X2I2</accession>
<evidence type="ECO:0000313" key="2">
    <source>
        <dbReference type="Proteomes" id="UP001162156"/>
    </source>
</evidence>
<gene>
    <name evidence="1" type="ORF">NQ314_014210</name>
</gene>
<dbReference type="Proteomes" id="UP001162156">
    <property type="component" value="Unassembled WGS sequence"/>
</dbReference>
<comment type="caution">
    <text evidence="1">The sequence shown here is derived from an EMBL/GenBank/DDBJ whole genome shotgun (WGS) entry which is preliminary data.</text>
</comment>